<dbReference type="Proteomes" id="UP000274756">
    <property type="component" value="Unassembled WGS sequence"/>
</dbReference>
<dbReference type="EMBL" id="UYYG01000056">
    <property type="protein sequence ID" value="VDN52377.1"/>
    <property type="molecule type" value="Genomic_DNA"/>
</dbReference>
<evidence type="ECO:0000313" key="3">
    <source>
        <dbReference type="Proteomes" id="UP000274756"/>
    </source>
</evidence>
<keyword evidence="1" id="KW-0175">Coiled coil</keyword>
<dbReference type="AlphaFoldDB" id="A0A3P7QB16"/>
<keyword evidence="3" id="KW-1185">Reference proteome</keyword>
<dbReference type="OrthoDB" id="5852132at2759"/>
<sequence>MAQAFAIQQQQQQQQRALAAIQQNIHTANPFLQALTLQNIAQTFMLNPTNDNLQRPRFFCYLCFKVFQSQSQYTIHYFLFRDNANLPEQLFEPNQLTEEPTASNTTNHCEQCENNRQKIKELEQTLELTRLELRNTQQLMERISTMAGSLLESCTSFDKQWHMQSRKVYSQLESVFYKIE</sequence>
<protein>
    <submittedName>
        <fullName evidence="2">Uncharacterized protein</fullName>
    </submittedName>
</protein>
<gene>
    <name evidence="2" type="ORF">DME_LOCUS2350</name>
</gene>
<evidence type="ECO:0000256" key="1">
    <source>
        <dbReference type="SAM" id="Coils"/>
    </source>
</evidence>
<accession>A0A3P7QB16</accession>
<feature type="coiled-coil region" evidence="1">
    <location>
        <begin position="109"/>
        <end position="139"/>
    </location>
</feature>
<dbReference type="STRING" id="318479.A0A3P7QB16"/>
<reference evidence="2 3" key="1">
    <citation type="submission" date="2018-11" db="EMBL/GenBank/DDBJ databases">
        <authorList>
            <consortium name="Pathogen Informatics"/>
        </authorList>
    </citation>
    <scope>NUCLEOTIDE SEQUENCE [LARGE SCALE GENOMIC DNA]</scope>
</reference>
<evidence type="ECO:0000313" key="2">
    <source>
        <dbReference type="EMBL" id="VDN52377.1"/>
    </source>
</evidence>
<name>A0A3P7QB16_DRAME</name>
<proteinExistence type="predicted"/>
<organism evidence="2 3">
    <name type="scientific">Dracunculus medinensis</name>
    <name type="common">Guinea worm</name>
    <dbReference type="NCBI Taxonomy" id="318479"/>
    <lineage>
        <taxon>Eukaryota</taxon>
        <taxon>Metazoa</taxon>
        <taxon>Ecdysozoa</taxon>
        <taxon>Nematoda</taxon>
        <taxon>Chromadorea</taxon>
        <taxon>Rhabditida</taxon>
        <taxon>Spirurina</taxon>
        <taxon>Dracunculoidea</taxon>
        <taxon>Dracunculidae</taxon>
        <taxon>Dracunculus</taxon>
    </lineage>
</organism>